<dbReference type="Gene3D" id="1.10.510.10">
    <property type="entry name" value="Transferase(Phosphotransferase) domain 1"/>
    <property type="match status" value="1"/>
</dbReference>
<accession>A0A5B8XVS2</accession>
<dbReference type="PANTHER" id="PTHR43289">
    <property type="entry name" value="MITOGEN-ACTIVATED PROTEIN KINASE KINASE KINASE 20-RELATED"/>
    <property type="match status" value="1"/>
</dbReference>
<dbReference type="AlphaFoldDB" id="A0A5B8XVS2"/>
<evidence type="ECO:0000256" key="4">
    <source>
        <dbReference type="ARBA" id="ARBA00022840"/>
    </source>
</evidence>
<evidence type="ECO:0000256" key="6">
    <source>
        <dbReference type="SAM" id="Phobius"/>
    </source>
</evidence>
<dbReference type="GO" id="GO:0005524">
    <property type="term" value="F:ATP binding"/>
    <property type="evidence" value="ECO:0007669"/>
    <property type="project" value="UniProtKB-KW"/>
</dbReference>
<gene>
    <name evidence="8" type="ORF">FRD01_20195</name>
</gene>
<dbReference type="Proteomes" id="UP000321595">
    <property type="component" value="Chromosome"/>
</dbReference>
<keyword evidence="6" id="KW-1133">Transmembrane helix</keyword>
<evidence type="ECO:0000313" key="9">
    <source>
        <dbReference type="Proteomes" id="UP000321595"/>
    </source>
</evidence>
<evidence type="ECO:0000313" key="8">
    <source>
        <dbReference type="EMBL" id="QED29514.1"/>
    </source>
</evidence>
<keyword evidence="2" id="KW-0547">Nucleotide-binding</keyword>
<evidence type="ECO:0000256" key="2">
    <source>
        <dbReference type="ARBA" id="ARBA00022741"/>
    </source>
</evidence>
<dbReference type="GO" id="GO:0004674">
    <property type="term" value="F:protein serine/threonine kinase activity"/>
    <property type="evidence" value="ECO:0007669"/>
    <property type="project" value="UniProtKB-KW"/>
</dbReference>
<dbReference type="CDD" id="cd14014">
    <property type="entry name" value="STKc_PknB_like"/>
    <property type="match status" value="1"/>
</dbReference>
<evidence type="ECO:0000256" key="3">
    <source>
        <dbReference type="ARBA" id="ARBA00022777"/>
    </source>
</evidence>
<sequence length="525" mass="57801">MAQQRYHVIERIDAGGMAEVFKANSTSLQGFEKLVAIKRILPDLTKNERFVRMFLDEAKVSLHLNHTNCVQVFDLGLADSTYFIVMEFVDGTNLKNIIELLKAQGKAISTEQVAYIALEICKGLAHAHNKKDQQNNHLGIVHRDISPPNVLISSEGEVKITDFGLAKAKSQVETTDPGIVKGKFGYLSPEAAHGEAVDARTDVFAVGILMWEMLTGTRLFLGESDIDTLQLVRKNKVPPLSKFRSDVPPEFEAIIRHALESDIQKRYQTAEELGRAVSAFLFSYGRPVTSFDIAGFVQHYRAHKSPPKRTEKDKAVDAEIQAAVNRIVSLEEVEDLDLYLASQYGKFESEGGGEFGDDGSFEDPRLWADFGLDDVSVREAPVSEDEAWQERGLDEIMRRRQTYPGGHPTISPEEATVEVNPQVAQDAIRHAQRAAGRPGADVPLHQRGPQKGAAPDRSIELAHDIQGQAEFVPAAQAKAEAAAKRSGTTQEIKVKKEGSKTVMIVVSVLILLCILAVIGVVMTQG</sequence>
<keyword evidence="8" id="KW-0723">Serine/threonine-protein kinase</keyword>
<keyword evidence="1" id="KW-0808">Transferase</keyword>
<evidence type="ECO:0000256" key="5">
    <source>
        <dbReference type="SAM" id="MobiDB-lite"/>
    </source>
</evidence>
<protein>
    <submittedName>
        <fullName evidence="8">Serine/threonine protein kinase</fullName>
    </submittedName>
</protein>
<dbReference type="OrthoDB" id="9801841at2"/>
<name>A0A5B8XVS2_9DELT</name>
<organism evidence="8 9">
    <name type="scientific">Microvenator marinus</name>
    <dbReference type="NCBI Taxonomy" id="2600177"/>
    <lineage>
        <taxon>Bacteria</taxon>
        <taxon>Deltaproteobacteria</taxon>
        <taxon>Bradymonadales</taxon>
        <taxon>Microvenatoraceae</taxon>
        <taxon>Microvenator</taxon>
    </lineage>
</organism>
<evidence type="ECO:0000256" key="1">
    <source>
        <dbReference type="ARBA" id="ARBA00022679"/>
    </source>
</evidence>
<feature type="domain" description="Protein kinase" evidence="7">
    <location>
        <begin position="6"/>
        <end position="281"/>
    </location>
</feature>
<feature type="transmembrane region" description="Helical" evidence="6">
    <location>
        <begin position="502"/>
        <end position="522"/>
    </location>
</feature>
<evidence type="ECO:0000259" key="7">
    <source>
        <dbReference type="PROSITE" id="PS50011"/>
    </source>
</evidence>
<dbReference type="PROSITE" id="PS50011">
    <property type="entry name" value="PROTEIN_KINASE_DOM"/>
    <property type="match status" value="1"/>
</dbReference>
<proteinExistence type="predicted"/>
<keyword evidence="6" id="KW-0472">Membrane</keyword>
<keyword evidence="3 8" id="KW-0418">Kinase</keyword>
<reference evidence="8 9" key="1">
    <citation type="submission" date="2019-08" db="EMBL/GenBank/DDBJ databases">
        <authorList>
            <person name="Liang Q."/>
        </authorList>
    </citation>
    <scope>NUCLEOTIDE SEQUENCE [LARGE SCALE GENOMIC DNA]</scope>
    <source>
        <strain evidence="8 9">V1718</strain>
    </source>
</reference>
<feature type="region of interest" description="Disordered" evidence="5">
    <location>
        <begin position="429"/>
        <end position="456"/>
    </location>
</feature>
<dbReference type="EMBL" id="CP042467">
    <property type="protein sequence ID" value="QED29514.1"/>
    <property type="molecule type" value="Genomic_DNA"/>
</dbReference>
<dbReference type="InterPro" id="IPR011009">
    <property type="entry name" value="Kinase-like_dom_sf"/>
</dbReference>
<keyword evidence="6" id="KW-0812">Transmembrane</keyword>
<dbReference type="RefSeq" id="WP_146962747.1">
    <property type="nucleotide sequence ID" value="NZ_CP042467.1"/>
</dbReference>
<dbReference type="KEGG" id="bbae:FRD01_20195"/>
<dbReference type="PANTHER" id="PTHR43289:SF34">
    <property type="entry name" value="SERINE_THREONINE-PROTEIN KINASE YBDM-RELATED"/>
    <property type="match status" value="1"/>
</dbReference>
<dbReference type="SUPFAM" id="SSF56112">
    <property type="entry name" value="Protein kinase-like (PK-like)"/>
    <property type="match status" value="1"/>
</dbReference>
<keyword evidence="9" id="KW-1185">Reference proteome</keyword>
<keyword evidence="4" id="KW-0067">ATP-binding</keyword>
<dbReference type="Pfam" id="PF00069">
    <property type="entry name" value="Pkinase"/>
    <property type="match status" value="1"/>
</dbReference>
<dbReference type="Gene3D" id="3.30.200.20">
    <property type="entry name" value="Phosphorylase Kinase, domain 1"/>
    <property type="match status" value="1"/>
</dbReference>
<dbReference type="InterPro" id="IPR000719">
    <property type="entry name" value="Prot_kinase_dom"/>
</dbReference>